<dbReference type="SUPFAM" id="SSF52540">
    <property type="entry name" value="P-loop containing nucleoside triphosphate hydrolases"/>
    <property type="match status" value="1"/>
</dbReference>
<evidence type="ECO:0000313" key="2">
    <source>
        <dbReference type="EMBL" id="TMO62858.1"/>
    </source>
</evidence>
<dbReference type="Proteomes" id="UP000307217">
    <property type="component" value="Unassembled WGS sequence"/>
</dbReference>
<dbReference type="InterPro" id="IPR027417">
    <property type="entry name" value="P-loop_NTPase"/>
</dbReference>
<protein>
    <recommendedName>
        <fullName evidence="1">Helicase HerA central domain-containing protein</fullName>
    </recommendedName>
</protein>
<gene>
    <name evidence="2" type="ORF">CWC19_19855</name>
</gene>
<feature type="domain" description="Helicase HerA central" evidence="1">
    <location>
        <begin position="13"/>
        <end position="57"/>
    </location>
</feature>
<sequence>MAINFNNKHKAFHTCYLAGTGGGKSTAVKLLAAESALNLFGPHVAIFDLYKEYVFDGRKKNDLFNGLGQRPVYHFSTRKSFAKSFVDAWRSGKKFVVAYSPEFPDSLKGDDLRIARKAELEWFGQLMWKALDGNRRLDILVEEYAKLVDSIAKDSSIIGEIATGGRKFGGVLHTVFQRSQEVPKTIWNNSPRKVLGAPEAKADAESASKELSIRAAEVVKLGVLNAVYDEERMHYIAKLKGGIGNVEPYRLYLQTGKVEIMDFEELNAA</sequence>
<dbReference type="AlphaFoldDB" id="A0A5S3V033"/>
<proteinExistence type="predicted"/>
<dbReference type="OrthoDB" id="5813818at2"/>
<organism evidence="2 3">
    <name type="scientific">Pseudoalteromonas aurantia</name>
    <dbReference type="NCBI Taxonomy" id="43654"/>
    <lineage>
        <taxon>Bacteria</taxon>
        <taxon>Pseudomonadati</taxon>
        <taxon>Pseudomonadota</taxon>
        <taxon>Gammaproteobacteria</taxon>
        <taxon>Alteromonadales</taxon>
        <taxon>Pseudoalteromonadaceae</taxon>
        <taxon>Pseudoalteromonas</taxon>
    </lineage>
</organism>
<reference evidence="3" key="2">
    <citation type="submission" date="2019-06" db="EMBL/GenBank/DDBJ databases">
        <title>Co-occurence of chitin degradation, pigmentation and bioactivity in marine Pseudoalteromonas.</title>
        <authorList>
            <person name="Sonnenschein E.C."/>
            <person name="Bech P.K."/>
        </authorList>
    </citation>
    <scope>NUCLEOTIDE SEQUENCE [LARGE SCALE GENOMIC DNA]</scope>
    <source>
        <strain evidence="3">S3790</strain>
    </source>
</reference>
<accession>A0A5S3V033</accession>
<evidence type="ECO:0000259" key="1">
    <source>
        <dbReference type="Pfam" id="PF01935"/>
    </source>
</evidence>
<name>A0A5S3V033_9GAMM</name>
<dbReference type="InterPro" id="IPR002789">
    <property type="entry name" value="HerA_central"/>
</dbReference>
<reference evidence="2 3" key="1">
    <citation type="submission" date="2018-01" db="EMBL/GenBank/DDBJ databases">
        <authorList>
            <person name="Paulsen S."/>
            <person name="Gram L.K."/>
        </authorList>
    </citation>
    <scope>NUCLEOTIDE SEQUENCE [LARGE SCALE GENOMIC DNA]</scope>
    <source>
        <strain evidence="2 3">S3790</strain>
    </source>
</reference>
<dbReference type="EMBL" id="PNBX01000131">
    <property type="protein sequence ID" value="TMO62858.1"/>
    <property type="molecule type" value="Genomic_DNA"/>
</dbReference>
<dbReference type="RefSeq" id="WP_138593632.1">
    <property type="nucleotide sequence ID" value="NZ_PNBX01000131.1"/>
</dbReference>
<dbReference type="Pfam" id="PF01935">
    <property type="entry name" value="DUF87"/>
    <property type="match status" value="1"/>
</dbReference>
<comment type="caution">
    <text evidence="2">The sequence shown here is derived from an EMBL/GenBank/DDBJ whole genome shotgun (WGS) entry which is preliminary data.</text>
</comment>
<evidence type="ECO:0000313" key="3">
    <source>
        <dbReference type="Proteomes" id="UP000307217"/>
    </source>
</evidence>
<dbReference type="Gene3D" id="3.40.50.300">
    <property type="entry name" value="P-loop containing nucleotide triphosphate hydrolases"/>
    <property type="match status" value="1"/>
</dbReference>